<gene>
    <name evidence="3" type="ORF">TRITD_6Av1G077010</name>
</gene>
<name>A0A9R0XYA7_TRITD</name>
<dbReference type="Pfam" id="PF00931">
    <property type="entry name" value="NB-ARC"/>
    <property type="match status" value="1"/>
</dbReference>
<dbReference type="PANTHER" id="PTHR19851:SF7">
    <property type="entry name" value="F-BOX DOMAIN-CONTAINING PROTEIN"/>
    <property type="match status" value="1"/>
</dbReference>
<dbReference type="SUPFAM" id="SSF52540">
    <property type="entry name" value="P-loop containing nucleoside triphosphate hydrolases"/>
    <property type="match status" value="1"/>
</dbReference>
<evidence type="ECO:0000313" key="4">
    <source>
        <dbReference type="Proteomes" id="UP000324705"/>
    </source>
</evidence>
<keyword evidence="4" id="KW-1185">Reference proteome</keyword>
<sequence>MDVVQTIASAAQLVSAMVTAVGALEQAAADTAEAPRRLQVLEDFVSDLEVLVQQAKQKHAHKMHGPQLERQFQSLSRLMDQLRANIIKARRALKKGKGKGLARVVWSSVVGDPLMKYIQLIRDDLNWWLELQKLTENVGKAIASTAKATPSLVRVKSEQGYPVSEKCGYVRDILERDDGHRVVLIVGLSGIGKSCLARQIASQPPGNFVDGAIEVTFGRWCSRAACNGSRSEYHKRLVRKISKLLVQIGSMTVNEDTSKDLEDVCCLLQTVLVGKSMLILLDDVWEQDIVDRFTKLYDNDCRYLVTTRDEAVYEIAEAEKTVADDLLDSCGHHPLTVAVLGKALRKETRMEKWEKAISNLSTYATCAPGPVSYVNEKEVETTLTIFGSFEFSLEAMPENSRRFFMVLAAISWEEPVPEACLESVWSALVQDSLFPIVVSKLVEGSLIIKLEYQSMYHMHDMVSLYLENKANDAAHTLLTDSFPEYAALVAPWLFIFGKETMKGPAEQKMRSFFSLLEFMEIEILLGSTTQALMACKSISEFEASRLGFSKLLGPRIAELISVHKLLSLLSPKLLQSSFSKETMQISPYLLKQQVLLIN</sequence>
<reference evidence="3 4" key="1">
    <citation type="submission" date="2017-09" db="EMBL/GenBank/DDBJ databases">
        <authorList>
            <consortium name="International Durum Wheat Genome Sequencing Consortium (IDWGSC)"/>
            <person name="Milanesi L."/>
        </authorList>
    </citation>
    <scope>NUCLEOTIDE SEQUENCE [LARGE SCALE GENOMIC DNA]</scope>
    <source>
        <strain evidence="4">cv. Svevo</strain>
    </source>
</reference>
<dbReference type="Gene3D" id="1.10.10.10">
    <property type="entry name" value="Winged helix-like DNA-binding domain superfamily/Winged helix DNA-binding domain"/>
    <property type="match status" value="1"/>
</dbReference>
<dbReference type="PRINTS" id="PR00364">
    <property type="entry name" value="DISEASERSIST"/>
</dbReference>
<feature type="domain" description="NB-ARC" evidence="2">
    <location>
        <begin position="170"/>
        <end position="322"/>
    </location>
</feature>
<dbReference type="InterPro" id="IPR036388">
    <property type="entry name" value="WH-like_DNA-bd_sf"/>
</dbReference>
<dbReference type="AlphaFoldDB" id="A0A9R0XYA7"/>
<dbReference type="GO" id="GO:0043531">
    <property type="term" value="F:ADP binding"/>
    <property type="evidence" value="ECO:0007669"/>
    <property type="project" value="InterPro"/>
</dbReference>
<dbReference type="PANTHER" id="PTHR19851">
    <property type="entry name" value="OS02G0203500 PROTEIN"/>
    <property type="match status" value="1"/>
</dbReference>
<feature type="coiled-coil region" evidence="1">
    <location>
        <begin position="38"/>
        <end position="99"/>
    </location>
</feature>
<dbReference type="EMBL" id="LT934121">
    <property type="protein sequence ID" value="VAI45258.1"/>
    <property type="molecule type" value="Genomic_DNA"/>
</dbReference>
<evidence type="ECO:0000259" key="2">
    <source>
        <dbReference type="Pfam" id="PF00931"/>
    </source>
</evidence>
<dbReference type="Proteomes" id="UP000324705">
    <property type="component" value="Chromosome 6A"/>
</dbReference>
<accession>A0A9R0XYA7</accession>
<evidence type="ECO:0000256" key="1">
    <source>
        <dbReference type="SAM" id="Coils"/>
    </source>
</evidence>
<proteinExistence type="predicted"/>
<dbReference type="InterPro" id="IPR002182">
    <property type="entry name" value="NB-ARC"/>
</dbReference>
<keyword evidence="1" id="KW-0175">Coiled coil</keyword>
<dbReference type="Gene3D" id="3.40.50.300">
    <property type="entry name" value="P-loop containing nucleotide triphosphate hydrolases"/>
    <property type="match status" value="1"/>
</dbReference>
<organism evidence="3 4">
    <name type="scientific">Triticum turgidum subsp. durum</name>
    <name type="common">Durum wheat</name>
    <name type="synonym">Triticum durum</name>
    <dbReference type="NCBI Taxonomy" id="4567"/>
    <lineage>
        <taxon>Eukaryota</taxon>
        <taxon>Viridiplantae</taxon>
        <taxon>Streptophyta</taxon>
        <taxon>Embryophyta</taxon>
        <taxon>Tracheophyta</taxon>
        <taxon>Spermatophyta</taxon>
        <taxon>Magnoliopsida</taxon>
        <taxon>Liliopsida</taxon>
        <taxon>Poales</taxon>
        <taxon>Poaceae</taxon>
        <taxon>BOP clade</taxon>
        <taxon>Pooideae</taxon>
        <taxon>Triticodae</taxon>
        <taxon>Triticeae</taxon>
        <taxon>Triticinae</taxon>
        <taxon>Triticum</taxon>
    </lineage>
</organism>
<evidence type="ECO:0000313" key="3">
    <source>
        <dbReference type="EMBL" id="VAI45258.1"/>
    </source>
</evidence>
<protein>
    <recommendedName>
        <fullName evidence="2">NB-ARC domain-containing protein</fullName>
    </recommendedName>
</protein>
<dbReference type="Gramene" id="TRITD6Av1G077010.3">
    <property type="protein sequence ID" value="TRITD6Av1G077010.3"/>
    <property type="gene ID" value="TRITD6Av1G077010"/>
</dbReference>
<dbReference type="InterPro" id="IPR027417">
    <property type="entry name" value="P-loop_NTPase"/>
</dbReference>